<comment type="caution">
    <text evidence="1">The sequence shown here is derived from an EMBL/GenBank/DDBJ whole genome shotgun (WGS) entry which is preliminary data.</text>
</comment>
<accession>A0A1E8PXH3</accession>
<evidence type="ECO:0000313" key="1">
    <source>
        <dbReference type="EMBL" id="OFJ50570.1"/>
    </source>
</evidence>
<keyword evidence="2" id="KW-1185">Reference proteome</keyword>
<sequence length="145" mass="16106">MRLLVRQSDMPGSWQPPPVTAAAGDRPLLVEWERIKYWAVPPNLPNEPIAKIPVGPGLVQYQRFATFWDADVIAVGGSYVRPIVQRSSNPQDVIQEADLVFEFPSDSDIFAIAIVDRSDPTNVLTVFEAGKNGELWGPTRMPSTF</sequence>
<dbReference type="Proteomes" id="UP000178953">
    <property type="component" value="Unassembled WGS sequence"/>
</dbReference>
<gene>
    <name evidence="1" type="ORF">BEL07_27460</name>
</gene>
<proteinExistence type="predicted"/>
<reference evidence="1 2" key="1">
    <citation type="submission" date="2016-09" db="EMBL/GenBank/DDBJ databases">
        <title>genome sequence of Mycobacterium sp. 739 SCH.</title>
        <authorList>
            <person name="Greninger A.L."/>
            <person name="Qin X."/>
            <person name="Jerome K."/>
            <person name="Vora S."/>
            <person name="Quinn K."/>
        </authorList>
    </citation>
    <scope>NUCLEOTIDE SEQUENCE [LARGE SCALE GENOMIC DNA]</scope>
    <source>
        <strain evidence="1 2">SCH</strain>
    </source>
</reference>
<dbReference type="EMBL" id="MCHX01000111">
    <property type="protein sequence ID" value="OFJ50570.1"/>
    <property type="molecule type" value="Genomic_DNA"/>
</dbReference>
<organism evidence="1 2">
    <name type="scientific">Mycolicibacterium grossiae</name>
    <dbReference type="NCBI Taxonomy" id="1552759"/>
    <lineage>
        <taxon>Bacteria</taxon>
        <taxon>Bacillati</taxon>
        <taxon>Actinomycetota</taxon>
        <taxon>Actinomycetes</taxon>
        <taxon>Mycobacteriales</taxon>
        <taxon>Mycobacteriaceae</taxon>
        <taxon>Mycolicibacterium</taxon>
    </lineage>
</organism>
<name>A0A1E8PXH3_9MYCO</name>
<dbReference type="AlphaFoldDB" id="A0A1E8PXH3"/>
<evidence type="ECO:0000313" key="2">
    <source>
        <dbReference type="Proteomes" id="UP000178953"/>
    </source>
</evidence>
<protein>
    <submittedName>
        <fullName evidence="1">Uncharacterized protein</fullName>
    </submittedName>
</protein>